<feature type="compositionally biased region" description="Basic and acidic residues" evidence="1">
    <location>
        <begin position="100"/>
        <end position="110"/>
    </location>
</feature>
<reference evidence="2" key="1">
    <citation type="submission" date="2020-07" db="EMBL/GenBank/DDBJ databases">
        <title>Multicomponent nature underlies the extraordinary mechanical properties of spider dragline silk.</title>
        <authorList>
            <person name="Kono N."/>
            <person name="Nakamura H."/>
            <person name="Mori M."/>
            <person name="Yoshida Y."/>
            <person name="Ohtoshi R."/>
            <person name="Malay A.D."/>
            <person name="Moran D.A.P."/>
            <person name="Tomita M."/>
            <person name="Numata K."/>
            <person name="Arakawa K."/>
        </authorList>
    </citation>
    <scope>NUCLEOTIDE SEQUENCE</scope>
</reference>
<gene>
    <name evidence="2" type="ORF">TNCT_460551</name>
</gene>
<proteinExistence type="predicted"/>
<accession>A0A8X6KM44</accession>
<organism evidence="2 3">
    <name type="scientific">Trichonephila clavata</name>
    <name type="common">Joro spider</name>
    <name type="synonym">Nephila clavata</name>
    <dbReference type="NCBI Taxonomy" id="2740835"/>
    <lineage>
        <taxon>Eukaryota</taxon>
        <taxon>Metazoa</taxon>
        <taxon>Ecdysozoa</taxon>
        <taxon>Arthropoda</taxon>
        <taxon>Chelicerata</taxon>
        <taxon>Arachnida</taxon>
        <taxon>Araneae</taxon>
        <taxon>Araneomorphae</taxon>
        <taxon>Entelegynae</taxon>
        <taxon>Araneoidea</taxon>
        <taxon>Nephilidae</taxon>
        <taxon>Trichonephila</taxon>
    </lineage>
</organism>
<protein>
    <submittedName>
        <fullName evidence="2">Uncharacterized protein</fullName>
    </submittedName>
</protein>
<evidence type="ECO:0000256" key="1">
    <source>
        <dbReference type="SAM" id="MobiDB-lite"/>
    </source>
</evidence>
<feature type="region of interest" description="Disordered" evidence="1">
    <location>
        <begin position="73"/>
        <end position="144"/>
    </location>
</feature>
<sequence>MESKLREFPFNLPEDQASNFRQLGDVPDEAKFKYTHTRKQEIEEQNKLLQAQIDAWGLPTKPLEAPFQVILSKKKGRKNSGDSSVESKANTDDLIPTQNKFDELSVRDTTDPLEGTSASVVHPGASAPQKKFHVPPITIDNVKN</sequence>
<dbReference type="AlphaFoldDB" id="A0A8X6KM44"/>
<comment type="caution">
    <text evidence="2">The sequence shown here is derived from an EMBL/GenBank/DDBJ whole genome shotgun (WGS) entry which is preliminary data.</text>
</comment>
<keyword evidence="3" id="KW-1185">Reference proteome</keyword>
<dbReference type="EMBL" id="BMAO01031572">
    <property type="protein sequence ID" value="GFQ76023.1"/>
    <property type="molecule type" value="Genomic_DNA"/>
</dbReference>
<evidence type="ECO:0000313" key="2">
    <source>
        <dbReference type="EMBL" id="GFQ76023.1"/>
    </source>
</evidence>
<evidence type="ECO:0000313" key="3">
    <source>
        <dbReference type="Proteomes" id="UP000887116"/>
    </source>
</evidence>
<dbReference type="Proteomes" id="UP000887116">
    <property type="component" value="Unassembled WGS sequence"/>
</dbReference>
<name>A0A8X6KM44_TRICU</name>